<dbReference type="Gene3D" id="3.30.930.10">
    <property type="entry name" value="Bira Bifunctional Protein, Domain 2"/>
    <property type="match status" value="1"/>
</dbReference>
<dbReference type="PANTHER" id="PTHR42918:SF6">
    <property type="entry name" value="ELONGATION FACTOR P--(R)-BETA-LYSINE LIGASE"/>
    <property type="match status" value="1"/>
</dbReference>
<dbReference type="PANTHER" id="PTHR42918">
    <property type="entry name" value="LYSYL-TRNA SYNTHETASE"/>
    <property type="match status" value="1"/>
</dbReference>
<dbReference type="Proteomes" id="UP000320404">
    <property type="component" value="Unassembled WGS sequence"/>
</dbReference>
<dbReference type="NCBIfam" id="NF006828">
    <property type="entry name" value="PRK09350.1"/>
    <property type="match status" value="1"/>
</dbReference>
<comment type="caution">
    <text evidence="7">The sequence shown here is derived from an EMBL/GenBank/DDBJ whole genome shotgun (WGS) entry which is preliminary data.</text>
</comment>
<evidence type="ECO:0000256" key="5">
    <source>
        <dbReference type="ARBA" id="ARBA00052794"/>
    </source>
</evidence>
<dbReference type="GO" id="GO:0004824">
    <property type="term" value="F:lysine-tRNA ligase activity"/>
    <property type="evidence" value="ECO:0007669"/>
    <property type="project" value="InterPro"/>
</dbReference>
<dbReference type="InterPro" id="IPR006195">
    <property type="entry name" value="aa-tRNA-synth_II"/>
</dbReference>
<comment type="subunit">
    <text evidence="1">Homodimer.</text>
</comment>
<dbReference type="Pfam" id="PF00152">
    <property type="entry name" value="tRNA-synt_2"/>
    <property type="match status" value="1"/>
</dbReference>
<evidence type="ECO:0000256" key="1">
    <source>
        <dbReference type="ARBA" id="ARBA00011738"/>
    </source>
</evidence>
<dbReference type="SUPFAM" id="SSF55681">
    <property type="entry name" value="Class II aaRS and biotin synthetases"/>
    <property type="match status" value="1"/>
</dbReference>
<sequence>MLDWRTSASPEILKLRAWMLAEIRRFFAEREVLEVETPILDTSSVTDVHIQSFEIGAETNSLQQALFLQTSPEYAMKRMLSADSGAIYQICKAFRREERTQQHNPEFTLLEWYQPGYSMQALMDEVEALIQCLLKTEALPRFSYGQLFQTHLDLDPHGITLNELKSRSAGLLEVTGDNLDATDYLQLLLSQKIEPLLPPHCFVYDYPIAQAALAVVENDSEGNAVAKRFELYCGGMELANGYYELTDAAEQRQRFERDQNRRRALGLPEIPVDEMLLAALDSGLPNCAGVAIGLDRLLMVLAGKSNIEEVLSFLSS</sequence>
<comment type="catalytic activity">
    <reaction evidence="5">
        <text>D-beta-lysine + L-lysyl-[protein] + ATP = N(6)-((3R)-3,6-diaminohexanoyl)-L-lysyl-[protein] + AMP + diphosphate + H(+)</text>
        <dbReference type="Rhea" id="RHEA:83435"/>
        <dbReference type="Rhea" id="RHEA-COMP:9752"/>
        <dbReference type="Rhea" id="RHEA-COMP:20131"/>
        <dbReference type="ChEBI" id="CHEBI:15378"/>
        <dbReference type="ChEBI" id="CHEBI:29969"/>
        <dbReference type="ChEBI" id="CHEBI:30616"/>
        <dbReference type="ChEBI" id="CHEBI:33019"/>
        <dbReference type="ChEBI" id="CHEBI:84138"/>
        <dbReference type="ChEBI" id="CHEBI:156053"/>
        <dbReference type="ChEBI" id="CHEBI:456215"/>
    </reaction>
    <physiologicalReaction direction="left-to-right" evidence="5">
        <dbReference type="Rhea" id="RHEA:83436"/>
    </physiologicalReaction>
</comment>
<dbReference type="GO" id="GO:0000049">
    <property type="term" value="F:tRNA binding"/>
    <property type="evidence" value="ECO:0007669"/>
    <property type="project" value="TreeGrafter"/>
</dbReference>
<gene>
    <name evidence="7" type="primary">genX</name>
    <name evidence="7" type="ORF">EVA69_01045</name>
</gene>
<reference evidence="7 8" key="1">
    <citation type="submission" date="2019-02" db="EMBL/GenBank/DDBJ databases">
        <title>Prokaryotic population dynamics and viral predation in marine succession experiment using metagenomics: the confinement effect.</title>
        <authorList>
            <person name="Haro-Moreno J.M."/>
            <person name="Rodriguez-Valera F."/>
            <person name="Lopez-Perez M."/>
        </authorList>
    </citation>
    <scope>NUCLEOTIDE SEQUENCE [LARGE SCALE GENOMIC DNA]</scope>
    <source>
        <strain evidence="7">MED-G158</strain>
    </source>
</reference>
<evidence type="ECO:0000256" key="3">
    <source>
        <dbReference type="ARBA" id="ARBA00022741"/>
    </source>
</evidence>
<accession>A0A520S6C3</accession>
<organism evidence="7 8">
    <name type="scientific">OM182 bacterium</name>
    <dbReference type="NCBI Taxonomy" id="2510334"/>
    <lineage>
        <taxon>Bacteria</taxon>
        <taxon>Pseudomonadati</taxon>
        <taxon>Pseudomonadota</taxon>
        <taxon>Gammaproteobacteria</taxon>
        <taxon>OMG group</taxon>
        <taxon>OM182 clade</taxon>
    </lineage>
</organism>
<dbReference type="InterPro" id="IPR018149">
    <property type="entry name" value="Lys-tRNA-synth_II_C"/>
</dbReference>
<keyword evidence="2" id="KW-0436">Ligase</keyword>
<dbReference type="FunFam" id="3.30.930.10:FF:000017">
    <property type="entry name" value="Elongation factor P--(R)-beta-lysine ligase"/>
    <property type="match status" value="1"/>
</dbReference>
<dbReference type="InterPro" id="IPR045864">
    <property type="entry name" value="aa-tRNA-synth_II/BPL/LPL"/>
</dbReference>
<evidence type="ECO:0000259" key="6">
    <source>
        <dbReference type="PROSITE" id="PS50862"/>
    </source>
</evidence>
<name>A0A520S6C3_9GAMM</name>
<evidence type="ECO:0000313" key="7">
    <source>
        <dbReference type="EMBL" id="RZO78032.1"/>
    </source>
</evidence>
<evidence type="ECO:0000256" key="4">
    <source>
        <dbReference type="ARBA" id="ARBA00022840"/>
    </source>
</evidence>
<keyword evidence="4" id="KW-0067">ATP-binding</keyword>
<feature type="domain" description="Aminoacyl-transfer RNA synthetases class-II family profile" evidence="6">
    <location>
        <begin position="19"/>
        <end position="315"/>
    </location>
</feature>
<dbReference type="InterPro" id="IPR004364">
    <property type="entry name" value="Aa-tRNA-synt_II"/>
</dbReference>
<dbReference type="GO" id="GO:0005829">
    <property type="term" value="C:cytosol"/>
    <property type="evidence" value="ECO:0007669"/>
    <property type="project" value="TreeGrafter"/>
</dbReference>
<evidence type="ECO:0000256" key="2">
    <source>
        <dbReference type="ARBA" id="ARBA00022598"/>
    </source>
</evidence>
<dbReference type="EMBL" id="SHAH01000007">
    <property type="protein sequence ID" value="RZO78032.1"/>
    <property type="molecule type" value="Genomic_DNA"/>
</dbReference>
<dbReference type="NCBIfam" id="TIGR00462">
    <property type="entry name" value="genX"/>
    <property type="match status" value="1"/>
</dbReference>
<dbReference type="GO" id="GO:0005524">
    <property type="term" value="F:ATP binding"/>
    <property type="evidence" value="ECO:0007669"/>
    <property type="project" value="UniProtKB-KW"/>
</dbReference>
<dbReference type="InterPro" id="IPR004525">
    <property type="entry name" value="EpmA"/>
</dbReference>
<proteinExistence type="predicted"/>
<dbReference type="PRINTS" id="PR00982">
    <property type="entry name" value="TRNASYNTHLYS"/>
</dbReference>
<keyword evidence="3" id="KW-0547">Nucleotide-binding</keyword>
<protein>
    <submittedName>
        <fullName evidence="7">EF-P lysine aminoacylase GenX</fullName>
    </submittedName>
</protein>
<dbReference type="PROSITE" id="PS50862">
    <property type="entry name" value="AA_TRNA_LIGASE_II"/>
    <property type="match status" value="1"/>
</dbReference>
<dbReference type="GO" id="GO:0006430">
    <property type="term" value="P:lysyl-tRNA aminoacylation"/>
    <property type="evidence" value="ECO:0007669"/>
    <property type="project" value="InterPro"/>
</dbReference>
<dbReference type="AlphaFoldDB" id="A0A520S6C3"/>
<evidence type="ECO:0000313" key="8">
    <source>
        <dbReference type="Proteomes" id="UP000320404"/>
    </source>
</evidence>